<name>A0ABV1DW92_9FIRM</name>
<keyword evidence="2" id="KW-1185">Reference proteome</keyword>
<dbReference type="EMBL" id="JBBMFD010000001">
    <property type="protein sequence ID" value="MEQ2439329.1"/>
    <property type="molecule type" value="Genomic_DNA"/>
</dbReference>
<organism evidence="1 2">
    <name type="scientific">Solibaculum intestinale</name>
    <dbReference type="NCBI Taxonomy" id="3133165"/>
    <lineage>
        <taxon>Bacteria</taxon>
        <taxon>Bacillati</taxon>
        <taxon>Bacillota</taxon>
        <taxon>Clostridia</taxon>
        <taxon>Eubacteriales</taxon>
        <taxon>Oscillospiraceae</taxon>
        <taxon>Solibaculum</taxon>
    </lineage>
</organism>
<protein>
    <submittedName>
        <fullName evidence="1">Uncharacterized protein</fullName>
    </submittedName>
</protein>
<comment type="caution">
    <text evidence="1">The sequence shown here is derived from an EMBL/GenBank/DDBJ whole genome shotgun (WGS) entry which is preliminary data.</text>
</comment>
<accession>A0ABV1DW92</accession>
<gene>
    <name evidence="1" type="ORF">WMO26_00645</name>
</gene>
<sequence>MDVTYYLTTPQLREYFVSLPRYVQDFILDSNAQITTLGELMEVGEHFKKDL</sequence>
<dbReference type="Proteomes" id="UP001489509">
    <property type="component" value="Unassembled WGS sequence"/>
</dbReference>
<dbReference type="RefSeq" id="WP_349217604.1">
    <property type="nucleotide sequence ID" value="NZ_JBBMFD010000001.1"/>
</dbReference>
<reference evidence="1 2" key="1">
    <citation type="submission" date="2024-03" db="EMBL/GenBank/DDBJ databases">
        <title>Human intestinal bacterial collection.</title>
        <authorList>
            <person name="Pauvert C."/>
            <person name="Hitch T.C.A."/>
            <person name="Clavel T."/>
        </authorList>
    </citation>
    <scope>NUCLEOTIDE SEQUENCE [LARGE SCALE GENOMIC DNA]</scope>
    <source>
        <strain evidence="1 2">CLA-JM-H44</strain>
    </source>
</reference>
<evidence type="ECO:0000313" key="2">
    <source>
        <dbReference type="Proteomes" id="UP001489509"/>
    </source>
</evidence>
<proteinExistence type="predicted"/>
<evidence type="ECO:0000313" key="1">
    <source>
        <dbReference type="EMBL" id="MEQ2439329.1"/>
    </source>
</evidence>